<organism evidence="1 2">
    <name type="scientific">Candidatus Sysuiplasma superficiale</name>
    <dbReference type="NCBI Taxonomy" id="2823368"/>
    <lineage>
        <taxon>Archaea</taxon>
        <taxon>Methanobacteriati</taxon>
        <taxon>Thermoplasmatota</taxon>
        <taxon>Thermoplasmata</taxon>
        <taxon>Candidatus Sysuiplasmatales</taxon>
        <taxon>Candidatus Sysuiplasmataceae</taxon>
        <taxon>Candidatus Sysuiplasma</taxon>
    </lineage>
</organism>
<dbReference type="Pfam" id="PF01987">
    <property type="entry name" value="AIM24"/>
    <property type="match status" value="1"/>
</dbReference>
<feature type="non-terminal residue" evidence="1">
    <location>
        <position position="140"/>
    </location>
</feature>
<dbReference type="Proteomes" id="UP000750197">
    <property type="component" value="Unassembled WGS sequence"/>
</dbReference>
<comment type="caution">
    <text evidence="1">The sequence shown here is derived from an EMBL/GenBank/DDBJ whole genome shotgun (WGS) entry which is preliminary data.</text>
</comment>
<sequence>MNYEIIGSNMQYLKVKLNKGEKFYGDSGNFVSKSDNAVMEPKLAGGIVSALERHWTGATVMLTEFSAKEDNATVTLSGIYPGKIYAVKLGPGEEFIAEHYAFLAADQDVKISMAAVNLGAAFFGKEGLLFQKFTGPGVVA</sequence>
<evidence type="ECO:0000313" key="1">
    <source>
        <dbReference type="EMBL" id="MBX8644942.1"/>
    </source>
</evidence>
<dbReference type="Gene3D" id="3.60.160.10">
    <property type="entry name" value="Mitochondrial biogenesis AIM24"/>
    <property type="match status" value="1"/>
</dbReference>
<dbReference type="InterPro" id="IPR036983">
    <property type="entry name" value="AIM24_sf"/>
</dbReference>
<dbReference type="PANTHER" id="PTHR43657">
    <property type="entry name" value="TRYPTOPHAN RNA-BINDING ATTENUATOR PROTEIN-LIKE PROTEIN"/>
    <property type="match status" value="1"/>
</dbReference>
<name>A0A8J7YVI2_9ARCH</name>
<reference evidence="1" key="1">
    <citation type="submission" date="2021-05" db="EMBL/GenBank/DDBJ databases">
        <title>Genomic insights into ecological role and evolution of a novel Thermoplasmata order Candidatus Sysuiplasmatales.</title>
        <authorList>
            <person name="Yuan Y."/>
        </authorList>
    </citation>
    <scope>NUCLEOTIDE SEQUENCE</scope>
    <source>
        <strain evidence="1">TUT19-bin139</strain>
    </source>
</reference>
<dbReference type="InterPro" id="IPR016031">
    <property type="entry name" value="Trp_RNA-bd_attenuator-like_dom"/>
</dbReference>
<protein>
    <submittedName>
        <fullName evidence="1">AIM24 family protein</fullName>
    </submittedName>
</protein>
<dbReference type="PANTHER" id="PTHR43657:SF1">
    <property type="entry name" value="ALTERED INHERITANCE OF MITOCHONDRIA PROTEIN 24, MITOCHONDRIAL"/>
    <property type="match status" value="1"/>
</dbReference>
<proteinExistence type="predicted"/>
<accession>A0A8J7YVI2</accession>
<dbReference type="EMBL" id="JAHEAC010000129">
    <property type="protein sequence ID" value="MBX8644942.1"/>
    <property type="molecule type" value="Genomic_DNA"/>
</dbReference>
<dbReference type="SUPFAM" id="SSF51219">
    <property type="entry name" value="TRAP-like"/>
    <property type="match status" value="1"/>
</dbReference>
<gene>
    <name evidence="1" type="ORF">KIY12_09535</name>
</gene>
<dbReference type="AlphaFoldDB" id="A0A8J7YVI2"/>
<dbReference type="InterPro" id="IPR002838">
    <property type="entry name" value="AIM24"/>
</dbReference>
<evidence type="ECO:0000313" key="2">
    <source>
        <dbReference type="Proteomes" id="UP000750197"/>
    </source>
</evidence>